<feature type="domain" description="PiggyBac transposable element-derived protein" evidence="2">
    <location>
        <begin position="132"/>
        <end position="305"/>
    </location>
</feature>
<accession>A0AAV8YQ62</accession>
<sequence>MDPNEELLRFKASTLGDDSEPEPCSGYGEFDDVDYVPPDSSGSESESDQQSEPNQVADDIIIEGEDSIQGGPIQKENNSDAESEENDDNAWEEVHSDIPNFGFDGAHSGIKIDGIDNMSPVEVFRQIWNDEVGRSHNEPEAGSKTEALVLRILRPYLNKGHHIYMDNFYNSVPLSSKLLTYKTHTIGTLRANRRGNPGVVIKIKLRKGEHIWRKKQNISVYVSKWKDKRDIYAITTGYQPRIVTVRNRYGVENVKPCEVDAYNQHMSGIDRSDQMMSYYSCPRKTIRWYKKVIFHLLDVAVWNAYFLYNNAGVRTKRITFVDFREAIVKSLTQIEELYYRKQTQGDKI</sequence>
<name>A0AAV8YQ62_9CUCU</name>
<evidence type="ECO:0000259" key="2">
    <source>
        <dbReference type="Pfam" id="PF13843"/>
    </source>
</evidence>
<dbReference type="Proteomes" id="UP001162162">
    <property type="component" value="Unassembled WGS sequence"/>
</dbReference>
<protein>
    <recommendedName>
        <fullName evidence="2">PiggyBac transposable element-derived protein domain-containing protein</fullName>
    </recommendedName>
</protein>
<dbReference type="EMBL" id="JAPWTK010000056">
    <property type="protein sequence ID" value="KAJ8953488.1"/>
    <property type="molecule type" value="Genomic_DNA"/>
</dbReference>
<dbReference type="AlphaFoldDB" id="A0AAV8YQ62"/>
<evidence type="ECO:0000313" key="4">
    <source>
        <dbReference type="Proteomes" id="UP001162162"/>
    </source>
</evidence>
<feature type="compositionally biased region" description="Low complexity" evidence="1">
    <location>
        <begin position="37"/>
        <end position="53"/>
    </location>
</feature>
<evidence type="ECO:0000313" key="3">
    <source>
        <dbReference type="EMBL" id="KAJ8953488.1"/>
    </source>
</evidence>
<evidence type="ECO:0000256" key="1">
    <source>
        <dbReference type="SAM" id="MobiDB-lite"/>
    </source>
</evidence>
<keyword evidence="4" id="KW-1185">Reference proteome</keyword>
<feature type="compositionally biased region" description="Acidic residues" evidence="1">
    <location>
        <begin position="79"/>
        <end position="89"/>
    </location>
</feature>
<comment type="caution">
    <text evidence="3">The sequence shown here is derived from an EMBL/GenBank/DDBJ whole genome shotgun (WGS) entry which is preliminary data.</text>
</comment>
<dbReference type="PANTHER" id="PTHR46599:SF3">
    <property type="entry name" value="PIGGYBAC TRANSPOSABLE ELEMENT-DERIVED PROTEIN 4"/>
    <property type="match status" value="1"/>
</dbReference>
<dbReference type="InterPro" id="IPR029526">
    <property type="entry name" value="PGBD"/>
</dbReference>
<dbReference type="PANTHER" id="PTHR46599">
    <property type="entry name" value="PIGGYBAC TRANSPOSABLE ELEMENT-DERIVED PROTEIN 4"/>
    <property type="match status" value="1"/>
</dbReference>
<reference evidence="3" key="1">
    <citation type="journal article" date="2023" name="Insect Mol. Biol.">
        <title>Genome sequencing provides insights into the evolution of gene families encoding plant cell wall-degrading enzymes in longhorned beetles.</title>
        <authorList>
            <person name="Shin N.R."/>
            <person name="Okamura Y."/>
            <person name="Kirsch R."/>
            <person name="Pauchet Y."/>
        </authorList>
    </citation>
    <scope>NUCLEOTIDE SEQUENCE</scope>
    <source>
        <strain evidence="3">AMC_N1</strain>
    </source>
</reference>
<feature type="region of interest" description="Disordered" evidence="1">
    <location>
        <begin position="11"/>
        <end position="89"/>
    </location>
</feature>
<proteinExistence type="predicted"/>
<gene>
    <name evidence="3" type="ORF">NQ318_023609</name>
</gene>
<organism evidence="3 4">
    <name type="scientific">Aromia moschata</name>
    <dbReference type="NCBI Taxonomy" id="1265417"/>
    <lineage>
        <taxon>Eukaryota</taxon>
        <taxon>Metazoa</taxon>
        <taxon>Ecdysozoa</taxon>
        <taxon>Arthropoda</taxon>
        <taxon>Hexapoda</taxon>
        <taxon>Insecta</taxon>
        <taxon>Pterygota</taxon>
        <taxon>Neoptera</taxon>
        <taxon>Endopterygota</taxon>
        <taxon>Coleoptera</taxon>
        <taxon>Polyphaga</taxon>
        <taxon>Cucujiformia</taxon>
        <taxon>Chrysomeloidea</taxon>
        <taxon>Cerambycidae</taxon>
        <taxon>Cerambycinae</taxon>
        <taxon>Callichromatini</taxon>
        <taxon>Aromia</taxon>
    </lineage>
</organism>
<dbReference type="Pfam" id="PF13843">
    <property type="entry name" value="DDE_Tnp_1_7"/>
    <property type="match status" value="1"/>
</dbReference>